<dbReference type="HOGENOM" id="CLU_1884485_0_0_14"/>
<evidence type="ECO:0000313" key="1">
    <source>
        <dbReference type="EMBL" id="AHI57939.1"/>
    </source>
</evidence>
<organism evidence="1 2">
    <name type="scientific">Spiroplasma mirum ATCC 29335</name>
    <dbReference type="NCBI Taxonomy" id="838561"/>
    <lineage>
        <taxon>Bacteria</taxon>
        <taxon>Bacillati</taxon>
        <taxon>Mycoplasmatota</taxon>
        <taxon>Mollicutes</taxon>
        <taxon>Entomoplasmatales</taxon>
        <taxon>Spiroplasmataceae</taxon>
        <taxon>Spiroplasma</taxon>
    </lineage>
</organism>
<name>W0GL79_9MOLU</name>
<dbReference type="EMBL" id="CP006720">
    <property type="protein sequence ID" value="AHI57939.1"/>
    <property type="molecule type" value="Genomic_DNA"/>
</dbReference>
<dbReference type="Proteomes" id="UP000019260">
    <property type="component" value="Chromosome"/>
</dbReference>
<accession>W0GL79</accession>
<dbReference type="PATRIC" id="fig|838561.3.peg.580"/>
<dbReference type="KEGG" id="smia:P344_02975"/>
<protein>
    <submittedName>
        <fullName evidence="1">Uncharacterized protein</fullName>
    </submittedName>
</protein>
<sequence>MAKNYKLTEPEIRKIWDNTHPTYGYGGRNNTLFHKDIAGTLIKITEFNKETEFGRVIDLLLPVEKGDEVEVNNSLAIHWKNAKARKETLNDWKVAVHSEIKSSNKKEFQQPLNVKSNKIIKAKDMKIKEVSSIWAKNKKS</sequence>
<dbReference type="AlphaFoldDB" id="W0GL79"/>
<evidence type="ECO:0000313" key="2">
    <source>
        <dbReference type="Proteomes" id="UP000019260"/>
    </source>
</evidence>
<dbReference type="OrthoDB" id="388909at2"/>
<dbReference type="KEGG" id="smir:SMM_0503"/>
<keyword evidence="2" id="KW-1185">Reference proteome</keyword>
<dbReference type="RefSeq" id="WP_025317294.1">
    <property type="nucleotide sequence ID" value="NZ_CP002082.1"/>
</dbReference>
<proteinExistence type="predicted"/>
<gene>
    <name evidence="1" type="ORF">P344_02975</name>
</gene>
<dbReference type="STRING" id="838561.P344_02975"/>
<reference evidence="1 2" key="1">
    <citation type="submission" date="2013-09" db="EMBL/GenBank/DDBJ databases">
        <title>Complete genome sequence of Spiroplasma mirum suckling mouse cataract agent.</title>
        <authorList>
            <person name="Landry C.A."/>
            <person name="Bastian F.O."/>
            <person name="Thune R.L."/>
        </authorList>
    </citation>
    <scope>NUCLEOTIDE SEQUENCE [LARGE SCALE GENOMIC DNA]</scope>
    <source>
        <strain evidence="1 2">SMCA</strain>
    </source>
</reference>